<reference evidence="1 2" key="1">
    <citation type="journal article" date="2013" name="Genome Announc.">
        <title>Draft Genome Sequence of Rhodococcus rhodnii Strain LMG5362, a Symbiont of Rhodnius prolixus (Hemiptera, Reduviidae, Triatominae), the Principle Vector of Trypanosoma cruzi.</title>
        <authorList>
            <person name="Pachebat J.A."/>
            <person name="van Keulen G."/>
            <person name="Whitten M.M."/>
            <person name="Girdwood S."/>
            <person name="Del Sol R."/>
            <person name="Dyson P.J."/>
            <person name="Facey P.D."/>
        </authorList>
    </citation>
    <scope>NUCLEOTIDE SEQUENCE [LARGE SCALE GENOMIC DNA]</scope>
    <source>
        <strain evidence="1 2">LMG 5362</strain>
    </source>
</reference>
<evidence type="ECO:0000313" key="1">
    <source>
        <dbReference type="EMBL" id="EOM77354.1"/>
    </source>
</evidence>
<protein>
    <submittedName>
        <fullName evidence="1">Uncharacterized protein</fullName>
    </submittedName>
</protein>
<organism evidence="1 2">
    <name type="scientific">Rhodococcus rhodnii LMG 5362</name>
    <dbReference type="NCBI Taxonomy" id="1273125"/>
    <lineage>
        <taxon>Bacteria</taxon>
        <taxon>Bacillati</taxon>
        <taxon>Actinomycetota</taxon>
        <taxon>Actinomycetes</taxon>
        <taxon>Mycobacteriales</taxon>
        <taxon>Nocardiaceae</taxon>
        <taxon>Rhodococcus</taxon>
    </lineage>
</organism>
<sequence length="33" mass="3585">MLRWLVDRDTDATLAALDDLARNVASSAVARTP</sequence>
<keyword evidence="2" id="KW-1185">Reference proteome</keyword>
<evidence type="ECO:0000313" key="2">
    <source>
        <dbReference type="Proteomes" id="UP000013525"/>
    </source>
</evidence>
<accession>R7WTA3</accession>
<dbReference type="AlphaFoldDB" id="R7WTA3"/>
<dbReference type="Proteomes" id="UP000013525">
    <property type="component" value="Unassembled WGS sequence"/>
</dbReference>
<gene>
    <name evidence="1" type="ORF">Rrhod_1307</name>
</gene>
<dbReference type="EMBL" id="APMY01000043">
    <property type="protein sequence ID" value="EOM77354.1"/>
    <property type="molecule type" value="Genomic_DNA"/>
</dbReference>
<name>R7WTA3_9NOCA</name>
<comment type="caution">
    <text evidence="1">The sequence shown here is derived from an EMBL/GenBank/DDBJ whole genome shotgun (WGS) entry which is preliminary data.</text>
</comment>
<proteinExistence type="predicted"/>
<dbReference type="PATRIC" id="fig|1273125.3.peg.1263"/>